<feature type="active site" description="Proton acceptor" evidence="5">
    <location>
        <position position="249"/>
    </location>
</feature>
<comment type="cofactor">
    <cofactor evidence="6">
        <name>Mg(2+)</name>
        <dbReference type="ChEBI" id="CHEBI:18420"/>
    </cofactor>
    <cofactor evidence="6">
        <name>Mn(2+)</name>
        <dbReference type="ChEBI" id="CHEBI:29035"/>
    </cofactor>
    <text evidence="6">Probably binds two magnesium or manganese ions per subunit.</text>
</comment>
<dbReference type="STRING" id="1069081.SAMN05660197_1196"/>
<dbReference type="GO" id="GO:0006281">
    <property type="term" value="P:DNA repair"/>
    <property type="evidence" value="ECO:0007669"/>
    <property type="project" value="InterPro"/>
</dbReference>
<feature type="active site" description="Proton donor/acceptor" evidence="5">
    <location>
        <position position="146"/>
    </location>
</feature>
<dbReference type="RefSeq" id="WP_084275620.1">
    <property type="nucleotide sequence ID" value="NZ_AP026671.1"/>
</dbReference>
<reference evidence="10" key="1">
    <citation type="submission" date="2017-04" db="EMBL/GenBank/DDBJ databases">
        <authorList>
            <person name="Varghese N."/>
            <person name="Submissions S."/>
        </authorList>
    </citation>
    <scope>NUCLEOTIDE SEQUENCE [LARGE SCALE GENOMIC DNA]</scope>
    <source>
        <strain evidence="10">DSM 16512</strain>
    </source>
</reference>
<feature type="binding site" evidence="6">
    <location>
        <position position="248"/>
    </location>
    <ligand>
        <name>Mg(2+)</name>
        <dbReference type="ChEBI" id="CHEBI:18420"/>
        <label>1</label>
    </ligand>
</feature>
<keyword evidence="4 6" id="KW-0460">Magnesium</keyword>
<protein>
    <submittedName>
        <fullName evidence="9">Exodeoxyribonuclease-3</fullName>
    </submittedName>
</protein>
<dbReference type="AlphaFoldDB" id="A0A1W1WT63"/>
<accession>A0A1W1WT63</accession>
<evidence type="ECO:0000256" key="5">
    <source>
        <dbReference type="PIRSR" id="PIRSR604808-1"/>
    </source>
</evidence>
<dbReference type="InterPro" id="IPR036691">
    <property type="entry name" value="Endo/exonu/phosph_ase_sf"/>
</dbReference>
<dbReference type="EMBL" id="FWWZ01000001">
    <property type="protein sequence ID" value="SMC09389.1"/>
    <property type="molecule type" value="Genomic_DNA"/>
</dbReference>
<evidence type="ECO:0000313" key="9">
    <source>
        <dbReference type="EMBL" id="SMC09389.1"/>
    </source>
</evidence>
<dbReference type="PANTHER" id="PTHR43250">
    <property type="entry name" value="EXODEOXYRIBONUCLEASE III"/>
    <property type="match status" value="1"/>
</dbReference>
<feature type="site" description="Important for catalytic activity" evidence="7">
    <location>
        <position position="217"/>
    </location>
</feature>
<keyword evidence="3" id="KW-0378">Hydrolase</keyword>
<name>A0A1W1WT63_9BACT</name>
<feature type="binding site" evidence="6">
    <location>
        <position position="148"/>
    </location>
    <ligand>
        <name>Mg(2+)</name>
        <dbReference type="ChEBI" id="CHEBI:18420"/>
        <label>1</label>
    </ligand>
</feature>
<dbReference type="Proteomes" id="UP000192602">
    <property type="component" value="Unassembled WGS sequence"/>
</dbReference>
<keyword evidence="2 6" id="KW-0479">Metal-binding</keyword>
<evidence type="ECO:0000256" key="6">
    <source>
        <dbReference type="PIRSR" id="PIRSR604808-2"/>
    </source>
</evidence>
<evidence type="ECO:0000256" key="2">
    <source>
        <dbReference type="ARBA" id="ARBA00022723"/>
    </source>
</evidence>
<feature type="active site" evidence="5">
    <location>
        <position position="106"/>
    </location>
</feature>
<evidence type="ECO:0000256" key="3">
    <source>
        <dbReference type="ARBA" id="ARBA00022801"/>
    </source>
</evidence>
<feature type="site" description="Interaction with DNA substrate" evidence="7">
    <location>
        <position position="249"/>
    </location>
</feature>
<dbReference type="InterPro" id="IPR004808">
    <property type="entry name" value="AP_endonuc_1"/>
</dbReference>
<keyword evidence="10" id="KW-1185">Reference proteome</keyword>
<feature type="binding site" evidence="6">
    <location>
        <position position="7"/>
    </location>
    <ligand>
        <name>Mg(2+)</name>
        <dbReference type="ChEBI" id="CHEBI:18420"/>
        <label>1</label>
    </ligand>
</feature>
<feature type="binding site" evidence="6">
    <location>
        <position position="35"/>
    </location>
    <ligand>
        <name>Mg(2+)</name>
        <dbReference type="ChEBI" id="CHEBI:18420"/>
        <label>1</label>
    </ligand>
</feature>
<dbReference type="CDD" id="cd09086">
    <property type="entry name" value="ExoIII-like_AP-endo"/>
    <property type="match status" value="1"/>
</dbReference>
<evidence type="ECO:0000259" key="8">
    <source>
        <dbReference type="Pfam" id="PF03372"/>
    </source>
</evidence>
<dbReference type="SUPFAM" id="SSF56219">
    <property type="entry name" value="DNase I-like"/>
    <property type="match status" value="1"/>
</dbReference>
<dbReference type="NCBIfam" id="TIGR00633">
    <property type="entry name" value="xth"/>
    <property type="match status" value="1"/>
</dbReference>
<feature type="binding site" evidence="6">
    <location>
        <position position="146"/>
    </location>
    <ligand>
        <name>Mg(2+)</name>
        <dbReference type="ChEBI" id="CHEBI:18420"/>
        <label>1</label>
    </ligand>
</feature>
<dbReference type="OrthoDB" id="9803914at2"/>
<evidence type="ECO:0000256" key="1">
    <source>
        <dbReference type="ARBA" id="ARBA00007092"/>
    </source>
</evidence>
<evidence type="ECO:0000256" key="7">
    <source>
        <dbReference type="PIRSR" id="PIRSR604808-3"/>
    </source>
</evidence>
<dbReference type="PROSITE" id="PS51435">
    <property type="entry name" value="AP_NUCLEASE_F1_4"/>
    <property type="match status" value="1"/>
</dbReference>
<organism evidence="9 10">
    <name type="scientific">Nitratiruptor tergarcus DSM 16512</name>
    <dbReference type="NCBI Taxonomy" id="1069081"/>
    <lineage>
        <taxon>Bacteria</taxon>
        <taxon>Pseudomonadati</taxon>
        <taxon>Campylobacterota</taxon>
        <taxon>Epsilonproteobacteria</taxon>
        <taxon>Nautiliales</taxon>
        <taxon>Nitratiruptoraceae</taxon>
        <taxon>Nitratiruptor</taxon>
    </lineage>
</organism>
<dbReference type="GO" id="GO:0008311">
    <property type="term" value="F:double-stranded DNA 3'-5' DNA exonuclease activity"/>
    <property type="evidence" value="ECO:0007669"/>
    <property type="project" value="InterPro"/>
</dbReference>
<dbReference type="InterPro" id="IPR037493">
    <property type="entry name" value="ExoIII-like"/>
</dbReference>
<dbReference type="Gene3D" id="3.60.10.10">
    <property type="entry name" value="Endonuclease/exonuclease/phosphatase"/>
    <property type="match status" value="1"/>
</dbReference>
<keyword evidence="6" id="KW-0464">Manganese</keyword>
<dbReference type="Pfam" id="PF03372">
    <property type="entry name" value="Exo_endo_phos"/>
    <property type="match status" value="1"/>
</dbReference>
<evidence type="ECO:0000313" key="10">
    <source>
        <dbReference type="Proteomes" id="UP000192602"/>
    </source>
</evidence>
<sequence length="258" mass="30528">MKIATFNVNSINARLELIKRWLTEKNTIDILCFQEIKCEENRFPFKDFEELGYQCAVFGQKAYNGVAICSKFDFEEIQKGFGDPFWDEQKRFMRAKIKGIHICNVYAPHGDLDGEKHIYKLQFFKNLKEYLRQFDLKKEDIIVVGDMNVAREDIDVWDADLLRGTIGFMDDEREAFEDFLHIGLIDLFRECHPDIKQFTWWDYKNAAVWRDEGMRIDYILTSNPVKDKCESIEVDMWPRRRRSPTPSDHAPVVAIFAD</sequence>
<dbReference type="PANTHER" id="PTHR43250:SF2">
    <property type="entry name" value="EXODEOXYRIBONUCLEASE III"/>
    <property type="match status" value="1"/>
</dbReference>
<dbReference type="GO" id="GO:0046872">
    <property type="term" value="F:metal ion binding"/>
    <property type="evidence" value="ECO:0007669"/>
    <property type="project" value="UniProtKB-KW"/>
</dbReference>
<feature type="binding site" evidence="6">
    <location>
        <position position="249"/>
    </location>
    <ligand>
        <name>Mg(2+)</name>
        <dbReference type="ChEBI" id="CHEBI:18420"/>
        <label>1</label>
    </ligand>
</feature>
<dbReference type="NCBIfam" id="TIGR00195">
    <property type="entry name" value="exoDNase_III"/>
    <property type="match status" value="1"/>
</dbReference>
<comment type="similarity">
    <text evidence="1">Belongs to the DNA repair enzymes AP/ExoA family.</text>
</comment>
<feature type="site" description="Transition state stabilizer" evidence="7">
    <location>
        <position position="148"/>
    </location>
</feature>
<feature type="domain" description="Endonuclease/exonuclease/phosphatase" evidence="8">
    <location>
        <begin position="4"/>
        <end position="249"/>
    </location>
</feature>
<dbReference type="InterPro" id="IPR005135">
    <property type="entry name" value="Endo/exonuclease/phosphatase"/>
</dbReference>
<proteinExistence type="inferred from homology"/>
<gene>
    <name evidence="9" type="ORF">SAMN05660197_1196</name>
</gene>
<evidence type="ECO:0000256" key="4">
    <source>
        <dbReference type="ARBA" id="ARBA00022842"/>
    </source>
</evidence>